<organism evidence="4 5">
    <name type="scientific">Pleurodeles waltl</name>
    <name type="common">Iberian ribbed newt</name>
    <dbReference type="NCBI Taxonomy" id="8319"/>
    <lineage>
        <taxon>Eukaryota</taxon>
        <taxon>Metazoa</taxon>
        <taxon>Chordata</taxon>
        <taxon>Craniata</taxon>
        <taxon>Vertebrata</taxon>
        <taxon>Euteleostomi</taxon>
        <taxon>Amphibia</taxon>
        <taxon>Batrachia</taxon>
        <taxon>Caudata</taxon>
        <taxon>Salamandroidea</taxon>
        <taxon>Salamandridae</taxon>
        <taxon>Pleurodelinae</taxon>
        <taxon>Pleurodeles</taxon>
    </lineage>
</organism>
<reference evidence="4" key="1">
    <citation type="journal article" date="2022" name="bioRxiv">
        <title>Sequencing and chromosome-scale assembly of the giantPleurodeles waltlgenome.</title>
        <authorList>
            <person name="Brown T."/>
            <person name="Elewa A."/>
            <person name="Iarovenko S."/>
            <person name="Subramanian E."/>
            <person name="Araus A.J."/>
            <person name="Petzold A."/>
            <person name="Susuki M."/>
            <person name="Suzuki K.-i.T."/>
            <person name="Hayashi T."/>
            <person name="Toyoda A."/>
            <person name="Oliveira C."/>
            <person name="Osipova E."/>
            <person name="Leigh N.D."/>
            <person name="Simon A."/>
            <person name="Yun M.H."/>
        </authorList>
    </citation>
    <scope>NUCLEOTIDE SEQUENCE</scope>
    <source>
        <strain evidence="4">20211129_DDA</strain>
        <tissue evidence="4">Liver</tissue>
    </source>
</reference>
<keyword evidence="5" id="KW-1185">Reference proteome</keyword>
<sequence length="653" mass="74669">MKDSRPMRKWSSLSKLSASDAGSQDGSEETKASRYSLERLGSDSPVSQPKRGSGPGCLHQSMERLRFEDKELRRKASSGIDGKYKFDSCNKDDFGTSGSPNRRHTLDMTYCALPESKPAAPSSEAYGQRYVPLGPQAVAGVPLQPSVRTQMWLTEQFNTNPVDHRTTEERAGVSAWQQQLEQLRLETDYTQAGPNFTRPVYPATGPPQDFSKWESLMKIKEGLLRQKEIVIDRQKQQISMLHQKIRENEMRAQQAMLGHFSNCEEPYMMHLKEAQFESSPLQSPLAECSRPRACERGELEQLAAAEMEVLKLNEFIKQSTNKSKEEIAKLEEKIKTRDKYISSLRRKCQKEAEQNREKQNRVETLEKYLADLPSLDDVQKQGQQLQAVEEKNKQLQETVASLEAVLAESQAKCREKELQVECQKKREKELVTTVQSLQQKVEQCLEDGIRLPMLDAKQLQSENNSLREQYERANKVIDNQQKQIDGMTQEITAREAKLVQESLTVQQMKSELAKKEQSIQHLQDILSESQRLREENSSLKEQVNQMQMLRQPLSEKIPMADQLFKELSHCLFDLKALCSILNQRAQGKEPNLTLLLGIEPFNASSEERDESHSSESLQTKLGDVHQLRQDIDELRTIISDCYAQDMGDNCITQ</sequence>
<feature type="compositionally biased region" description="Polar residues" evidence="2">
    <location>
        <begin position="11"/>
        <end position="25"/>
    </location>
</feature>
<comment type="caution">
    <text evidence="4">The sequence shown here is derived from an EMBL/GenBank/DDBJ whole genome shotgun (WGS) entry which is preliminary data.</text>
</comment>
<dbReference type="PANTHER" id="PTHR31075:SF2">
    <property type="entry name" value="CENTROSOMAL PROTEIN OF 85 KDA-LIKE"/>
    <property type="match status" value="1"/>
</dbReference>
<dbReference type="InterPro" id="IPR040210">
    <property type="entry name" value="Cep85/Cep85L"/>
</dbReference>
<dbReference type="Pfam" id="PF24555">
    <property type="entry name" value="CC4_CEP85"/>
    <property type="match status" value="1"/>
</dbReference>
<evidence type="ECO:0000313" key="4">
    <source>
        <dbReference type="EMBL" id="KAJ1152238.1"/>
    </source>
</evidence>
<name>A0AAV7RMW3_PLEWA</name>
<dbReference type="EMBL" id="JANPWB010000009">
    <property type="protein sequence ID" value="KAJ1152238.1"/>
    <property type="molecule type" value="Genomic_DNA"/>
</dbReference>
<protein>
    <recommendedName>
        <fullName evidence="3">Centrosomal protein of 85 kDa-like CC4 coiled-coil domain-containing protein</fullName>
    </recommendedName>
</protein>
<evidence type="ECO:0000256" key="2">
    <source>
        <dbReference type="SAM" id="MobiDB-lite"/>
    </source>
</evidence>
<feature type="region of interest" description="Disordered" evidence="2">
    <location>
        <begin position="1"/>
        <end position="72"/>
    </location>
</feature>
<evidence type="ECO:0000259" key="3">
    <source>
        <dbReference type="Pfam" id="PF24555"/>
    </source>
</evidence>
<feature type="coiled-coil region" evidence="1">
    <location>
        <begin position="313"/>
        <end position="426"/>
    </location>
</feature>
<dbReference type="AlphaFoldDB" id="A0AAV7RMW3"/>
<dbReference type="InterPro" id="IPR058190">
    <property type="entry name" value="CC4_CEP85"/>
</dbReference>
<evidence type="ECO:0000313" key="5">
    <source>
        <dbReference type="Proteomes" id="UP001066276"/>
    </source>
</evidence>
<dbReference type="PANTHER" id="PTHR31075">
    <property type="entry name" value="CENTROSOMAL PROTEIN OF 85 KDA"/>
    <property type="match status" value="1"/>
</dbReference>
<feature type="compositionally biased region" description="Basic and acidic residues" evidence="2">
    <location>
        <begin position="28"/>
        <end position="41"/>
    </location>
</feature>
<dbReference type="GO" id="GO:0005813">
    <property type="term" value="C:centrosome"/>
    <property type="evidence" value="ECO:0007669"/>
    <property type="project" value="TreeGrafter"/>
</dbReference>
<feature type="coiled-coil region" evidence="1">
    <location>
        <begin position="456"/>
        <end position="549"/>
    </location>
</feature>
<gene>
    <name evidence="4" type="ORF">NDU88_005015</name>
</gene>
<accession>A0AAV7RMW3</accession>
<dbReference type="Proteomes" id="UP001066276">
    <property type="component" value="Chromosome 5"/>
</dbReference>
<proteinExistence type="predicted"/>
<evidence type="ECO:0000256" key="1">
    <source>
        <dbReference type="SAM" id="Coils"/>
    </source>
</evidence>
<feature type="domain" description="Centrosomal protein of 85 kDa-like CC4 coiled-coil" evidence="3">
    <location>
        <begin position="460"/>
        <end position="540"/>
    </location>
</feature>
<feature type="compositionally biased region" description="Basic and acidic residues" evidence="2">
    <location>
        <begin position="61"/>
        <end position="72"/>
    </location>
</feature>
<keyword evidence="1" id="KW-0175">Coiled coil</keyword>